<dbReference type="Proteomes" id="UP000774935">
    <property type="component" value="Unassembled WGS sequence"/>
</dbReference>
<feature type="binding site" evidence="7">
    <location>
        <position position="119"/>
    </location>
    <ligand>
        <name>ATP</name>
        <dbReference type="ChEBI" id="CHEBI:30616"/>
    </ligand>
</feature>
<evidence type="ECO:0000256" key="5">
    <source>
        <dbReference type="ARBA" id="ARBA00022840"/>
    </source>
</evidence>
<keyword evidence="5 7" id="KW-0067">ATP-binding</keyword>
<feature type="binding site" evidence="7">
    <location>
        <position position="56"/>
    </location>
    <ligand>
        <name>substrate</name>
    </ligand>
</feature>
<evidence type="ECO:0000313" key="8">
    <source>
        <dbReference type="EMBL" id="MBW3364259.1"/>
    </source>
</evidence>
<accession>A0ABS6X8E0</accession>
<name>A0ABS6X8E0_9BACT</name>
<dbReference type="EC" id="2.7.1.71" evidence="7"/>
<dbReference type="Pfam" id="PF01202">
    <property type="entry name" value="SKI"/>
    <property type="match status" value="1"/>
</dbReference>
<dbReference type="EMBL" id="JAHWXQ010000001">
    <property type="protein sequence ID" value="MBW3364259.1"/>
    <property type="molecule type" value="Genomic_DNA"/>
</dbReference>
<keyword evidence="4 7" id="KW-0418">Kinase</keyword>
<comment type="caution">
    <text evidence="7">Lacks conserved residue(s) required for the propagation of feature annotation.</text>
</comment>
<dbReference type="PRINTS" id="PR01100">
    <property type="entry name" value="SHIKIMTKNASE"/>
</dbReference>
<feature type="binding site" evidence="7">
    <location>
        <position position="141"/>
    </location>
    <ligand>
        <name>substrate</name>
    </ligand>
</feature>
<comment type="similarity">
    <text evidence="7">Belongs to the shikimate kinase family.</text>
</comment>
<dbReference type="Gene3D" id="3.40.50.300">
    <property type="entry name" value="P-loop containing nucleotide triphosphate hydrolases"/>
    <property type="match status" value="1"/>
</dbReference>
<dbReference type="GO" id="GO:0004140">
    <property type="term" value="F:dephospho-CoA kinase activity"/>
    <property type="evidence" value="ECO:0007669"/>
    <property type="project" value="UniProtKB-EC"/>
</dbReference>
<feature type="binding site" evidence="7">
    <location>
        <position position="32"/>
    </location>
    <ligand>
        <name>substrate</name>
    </ligand>
</feature>
<feature type="binding site" evidence="7">
    <location>
        <position position="14"/>
    </location>
    <ligand>
        <name>Mg(2+)</name>
        <dbReference type="ChEBI" id="CHEBI:18420"/>
    </ligand>
</feature>
<dbReference type="PANTHER" id="PTHR21087">
    <property type="entry name" value="SHIKIMATE KINASE"/>
    <property type="match status" value="1"/>
</dbReference>
<evidence type="ECO:0000313" key="9">
    <source>
        <dbReference type="Proteomes" id="UP000774935"/>
    </source>
</evidence>
<gene>
    <name evidence="7" type="primary">aroK</name>
    <name evidence="8" type="ORF">KYK27_04350</name>
</gene>
<dbReference type="InterPro" id="IPR031322">
    <property type="entry name" value="Shikimate/glucono_kinase"/>
</dbReference>
<protein>
    <recommendedName>
        <fullName evidence="7">Shikimate kinase</fullName>
        <shortName evidence="7">SK</shortName>
        <ecNumber evidence="7">2.7.1.71</ecNumber>
    </recommendedName>
</protein>
<evidence type="ECO:0000256" key="1">
    <source>
        <dbReference type="ARBA" id="ARBA00022605"/>
    </source>
</evidence>
<dbReference type="InterPro" id="IPR027417">
    <property type="entry name" value="P-loop_NTPase"/>
</dbReference>
<proteinExistence type="inferred from homology"/>
<comment type="catalytic activity">
    <reaction evidence="7">
        <text>shikimate + ATP = 3-phosphoshikimate + ADP + H(+)</text>
        <dbReference type="Rhea" id="RHEA:13121"/>
        <dbReference type="ChEBI" id="CHEBI:15378"/>
        <dbReference type="ChEBI" id="CHEBI:30616"/>
        <dbReference type="ChEBI" id="CHEBI:36208"/>
        <dbReference type="ChEBI" id="CHEBI:145989"/>
        <dbReference type="ChEBI" id="CHEBI:456216"/>
        <dbReference type="EC" id="2.7.1.71"/>
    </reaction>
</comment>
<evidence type="ECO:0000256" key="4">
    <source>
        <dbReference type="ARBA" id="ARBA00022777"/>
    </source>
</evidence>
<comment type="subunit">
    <text evidence="7">Monomer.</text>
</comment>
<dbReference type="SUPFAM" id="SSF52540">
    <property type="entry name" value="P-loop containing nucleoside triphosphate hydrolases"/>
    <property type="match status" value="1"/>
</dbReference>
<keyword evidence="3 7" id="KW-0547">Nucleotide-binding</keyword>
<dbReference type="RefSeq" id="WP_199108778.1">
    <property type="nucleotide sequence ID" value="NZ_JAHWXQ010000001.1"/>
</dbReference>
<feature type="binding site" evidence="7">
    <location>
        <begin position="10"/>
        <end position="15"/>
    </location>
    <ligand>
        <name>ATP</name>
        <dbReference type="ChEBI" id="CHEBI:30616"/>
    </ligand>
</feature>
<comment type="function">
    <text evidence="7">Catalyzes the specific phosphorylation of the 3-hydroxyl group of shikimic acid using ATP as a cosubstrate.</text>
</comment>
<keyword evidence="6 7" id="KW-0057">Aromatic amino acid biosynthesis</keyword>
<dbReference type="PANTHER" id="PTHR21087:SF16">
    <property type="entry name" value="SHIKIMATE KINASE 1, CHLOROPLASTIC"/>
    <property type="match status" value="1"/>
</dbReference>
<dbReference type="CDD" id="cd00464">
    <property type="entry name" value="SK"/>
    <property type="match status" value="1"/>
</dbReference>
<keyword evidence="7" id="KW-0479">Metal-binding</keyword>
<reference evidence="8 9" key="1">
    <citation type="submission" date="2021-07" db="EMBL/GenBank/DDBJ databases">
        <authorList>
            <person name="Kim M.K."/>
        </authorList>
    </citation>
    <scope>NUCLEOTIDE SEQUENCE [LARGE SCALE GENOMIC DNA]</scope>
    <source>
        <strain evidence="8 9">HLY7-15</strain>
    </source>
</reference>
<keyword evidence="2 7" id="KW-0808">Transferase</keyword>
<keyword evidence="7" id="KW-0963">Cytoplasm</keyword>
<keyword evidence="7" id="KW-0460">Magnesium</keyword>
<comment type="pathway">
    <text evidence="7">Metabolic intermediate biosynthesis; chorismate biosynthesis; chorismate from D-erythrose 4-phosphate and phosphoenolpyruvate: step 5/7.</text>
</comment>
<comment type="subcellular location">
    <subcellularLocation>
        <location evidence="7">Cytoplasm</location>
    </subcellularLocation>
</comment>
<dbReference type="InterPro" id="IPR000623">
    <property type="entry name" value="Shikimate_kinase/TSH1"/>
</dbReference>
<dbReference type="HAMAP" id="MF_00109">
    <property type="entry name" value="Shikimate_kinase"/>
    <property type="match status" value="1"/>
</dbReference>
<keyword evidence="9" id="KW-1185">Reference proteome</keyword>
<evidence type="ECO:0000256" key="6">
    <source>
        <dbReference type="ARBA" id="ARBA00023141"/>
    </source>
</evidence>
<feature type="binding site" evidence="7">
    <location>
        <position position="79"/>
    </location>
    <ligand>
        <name>substrate</name>
    </ligand>
</feature>
<comment type="caution">
    <text evidence="8">The sequence shown here is derived from an EMBL/GenBank/DDBJ whole genome shotgun (WGS) entry which is preliminary data.</text>
</comment>
<comment type="cofactor">
    <cofactor evidence="7">
        <name>Mg(2+)</name>
        <dbReference type="ChEBI" id="CHEBI:18420"/>
    </cofactor>
    <text evidence="7">Binds 1 Mg(2+) ion per subunit.</text>
</comment>
<evidence type="ECO:0000256" key="7">
    <source>
        <dbReference type="HAMAP-Rule" id="MF_00109"/>
    </source>
</evidence>
<organism evidence="8 9">
    <name type="scientific">Pontibacter populi</name>
    <dbReference type="NCBI Taxonomy" id="890055"/>
    <lineage>
        <taxon>Bacteria</taxon>
        <taxon>Pseudomonadati</taxon>
        <taxon>Bacteroidota</taxon>
        <taxon>Cytophagia</taxon>
        <taxon>Cytophagales</taxon>
        <taxon>Hymenobacteraceae</taxon>
        <taxon>Pontibacter</taxon>
    </lineage>
</organism>
<keyword evidence="1 7" id="KW-0028">Amino-acid biosynthesis</keyword>
<sequence length="168" mass="18485">MLIFLTGMMGSGKSTLGRELAEKLGYTFLDLDAVIEQSENRTIAEIFAAEGQERFREVERRALQTIVANYKQAIVATGGGTPCFFGNMTLMNTAGETIFLDVPVNLIAQRLSQSDLSARPLLAGKTQSQLISFLGKTLSERRRFYEQAKHLVASPPYTINALLALLPL</sequence>
<evidence type="ECO:0000256" key="3">
    <source>
        <dbReference type="ARBA" id="ARBA00022741"/>
    </source>
</evidence>
<evidence type="ECO:0000256" key="2">
    <source>
        <dbReference type="ARBA" id="ARBA00022679"/>
    </source>
</evidence>